<dbReference type="Proteomes" id="UP000236845">
    <property type="component" value="Unassembled WGS sequence"/>
</dbReference>
<name>A0A2H0YSF1_9BACT</name>
<dbReference type="Pfam" id="PF02585">
    <property type="entry name" value="PIG-L"/>
    <property type="match status" value="1"/>
</dbReference>
<dbReference type="EMBL" id="PEXW01000043">
    <property type="protein sequence ID" value="PIS40683.1"/>
    <property type="molecule type" value="Genomic_DNA"/>
</dbReference>
<dbReference type="SUPFAM" id="SSF102588">
    <property type="entry name" value="LmbE-like"/>
    <property type="match status" value="1"/>
</dbReference>
<accession>A0A2H0YSF1</accession>
<dbReference type="GO" id="GO:0016811">
    <property type="term" value="F:hydrolase activity, acting on carbon-nitrogen (but not peptide) bonds, in linear amides"/>
    <property type="evidence" value="ECO:0007669"/>
    <property type="project" value="TreeGrafter"/>
</dbReference>
<dbReference type="Gene3D" id="3.40.50.10320">
    <property type="entry name" value="LmbE-like"/>
    <property type="match status" value="1"/>
</dbReference>
<evidence type="ECO:0000313" key="1">
    <source>
        <dbReference type="EMBL" id="PIS40683.1"/>
    </source>
</evidence>
<sequence>MTKSFLGKKILISTAHPDDESYAAAGSIYKNHQVGGKNFLICASFGEKGSSHLKKPVSENQLKKIRFRELKKSGKIIHLKKILVLGLPDGRIKKHAAEIYDQSLLLAQKIKPDAILSFGPDGISGHWDHVTMGRIAKKIAQKLNLPIFTFALSPKITSGASKWLKNRRQANWYLKKISFQKPSFKILINSQIKKRAIKSHASQMDNQNAFTGFPAFAVNELLKAEYFIFKY</sequence>
<comment type="caution">
    <text evidence="1">The sequence shown here is derived from an EMBL/GenBank/DDBJ whole genome shotgun (WGS) entry which is preliminary data.</text>
</comment>
<dbReference type="PANTHER" id="PTHR12993">
    <property type="entry name" value="N-ACETYLGLUCOSAMINYL-PHOSPHATIDYLINOSITOL DE-N-ACETYLASE-RELATED"/>
    <property type="match status" value="1"/>
</dbReference>
<dbReference type="InterPro" id="IPR024078">
    <property type="entry name" value="LmbE-like_dom_sf"/>
</dbReference>
<organism evidence="1 2">
    <name type="scientific">Candidatus Kerfeldbacteria bacterium CG08_land_8_20_14_0_20_43_14</name>
    <dbReference type="NCBI Taxonomy" id="2014246"/>
    <lineage>
        <taxon>Bacteria</taxon>
        <taxon>Candidatus Kerfeldiibacteriota</taxon>
    </lineage>
</organism>
<dbReference type="InterPro" id="IPR003737">
    <property type="entry name" value="GlcNAc_PI_deacetylase-related"/>
</dbReference>
<reference evidence="2" key="1">
    <citation type="submission" date="2017-09" db="EMBL/GenBank/DDBJ databases">
        <title>Depth-based differentiation of microbial function through sediment-hosted aquifers and enrichment of novel symbionts in the deep terrestrial subsurface.</title>
        <authorList>
            <person name="Probst A.J."/>
            <person name="Ladd B."/>
            <person name="Jarett J.K."/>
            <person name="Geller-Mcgrath D.E."/>
            <person name="Sieber C.M.K."/>
            <person name="Emerson J.B."/>
            <person name="Anantharaman K."/>
            <person name="Thomas B.C."/>
            <person name="Malmstrom R."/>
            <person name="Stieglmeier M."/>
            <person name="Klingl A."/>
            <person name="Woyke T."/>
            <person name="Ryan C.M."/>
            <person name="Banfield J.F."/>
        </authorList>
    </citation>
    <scope>NUCLEOTIDE SEQUENCE [LARGE SCALE GENOMIC DNA]</scope>
</reference>
<proteinExistence type="predicted"/>
<evidence type="ECO:0008006" key="3">
    <source>
        <dbReference type="Google" id="ProtNLM"/>
    </source>
</evidence>
<dbReference type="PANTHER" id="PTHR12993:SF11">
    <property type="entry name" value="N-ACETYLGLUCOSAMINYL-PHOSPHATIDYLINOSITOL DE-N-ACETYLASE"/>
    <property type="match status" value="1"/>
</dbReference>
<protein>
    <recommendedName>
        <fullName evidence="3">PIG-L family deacetylase</fullName>
    </recommendedName>
</protein>
<evidence type="ECO:0000313" key="2">
    <source>
        <dbReference type="Proteomes" id="UP000236845"/>
    </source>
</evidence>
<gene>
    <name evidence="1" type="ORF">COT26_02025</name>
</gene>
<dbReference type="AlphaFoldDB" id="A0A2H0YSF1"/>